<evidence type="ECO:0000313" key="13">
    <source>
        <dbReference type="EMBL" id="KAG8629829.1"/>
    </source>
</evidence>
<dbReference type="GO" id="GO:0006879">
    <property type="term" value="P:intracellular iron ion homeostasis"/>
    <property type="evidence" value="ECO:0007669"/>
    <property type="project" value="TreeGrafter"/>
</dbReference>
<dbReference type="EMBL" id="JAESVG020000002">
    <property type="protein sequence ID" value="KAG8629829.1"/>
    <property type="molecule type" value="Genomic_DNA"/>
</dbReference>
<evidence type="ECO:0000256" key="2">
    <source>
        <dbReference type="ARBA" id="ARBA00006278"/>
    </source>
</evidence>
<dbReference type="AlphaFoldDB" id="A0A8K0L7D0"/>
<keyword evidence="4 11" id="KW-0812">Transmembrane</keyword>
<feature type="transmembrane region" description="Helical" evidence="11">
    <location>
        <begin position="211"/>
        <end position="229"/>
    </location>
</feature>
<keyword evidence="10" id="KW-0325">Glycoprotein</keyword>
<keyword evidence="8" id="KW-0406">Ion transport</keyword>
<dbReference type="Proteomes" id="UP000809789">
    <property type="component" value="Unassembled WGS sequence"/>
</dbReference>
<sequence length="624" mass="68674">MESKAHVAREVKIGTQTYHYEPYDVYFWFGALVVLFLVAGIQRWQQLRLWSRLRSVAAGGPIAFKPTSVFDRTFVRTRQIFRSIGYAQATPNSRVFSMPPLGTTLLITCYIAFLLALEFYPTSRGLESSGYRAGWLAIAQLPLLIALINKNNVITLMTRISYERLNTLHHWVARALLLLALIHFAYLYVAFSPDGSIFDLEWTDRECVPTGLAALCLLIWINLSTLAPIRRLWYEFFVIQHIICWLALIGLLITHVPSSEEPRLKIYLYVPLALYLIDRLWRVIVLLHRRSIGTPIATLHPFPSDCSSSEGFTKITIPKPNFTWQPGSHVLLSFPSFAPGESHPATIVSTPTSHNGAVICLLKAETGFTRILSRYTTRSASDTTRSTAQAKVLIDGPYASNCPTPAAFESVLFIAAGTGVTYTLSHLQALAERMAAGTSVLPVRKVRFVWVVRRLGIVRTLLGEVAGAIKRLDAKGIEVAVQIYVTGQEGSAQEGGEMGSRGTDGSTGEDERAIVKAFTPVMAMREASVVADSQDLEKGEWRLYAVGMQSVVGQEGPRLAEVRRGRPGVGEVVKEVVQGAEGEVGVIACGPGGFVRDVRNGVAGLWWKGEVGAGVWLWVEGQGA</sequence>
<dbReference type="CDD" id="cd06186">
    <property type="entry name" value="NOX_Duox_like_FAD_NADP"/>
    <property type="match status" value="1"/>
</dbReference>
<feature type="transmembrane region" description="Helical" evidence="11">
    <location>
        <begin position="236"/>
        <end position="254"/>
    </location>
</feature>
<dbReference type="GO" id="GO:0005886">
    <property type="term" value="C:plasma membrane"/>
    <property type="evidence" value="ECO:0007669"/>
    <property type="project" value="TreeGrafter"/>
</dbReference>
<dbReference type="Pfam" id="PF08022">
    <property type="entry name" value="FAD_binding_8"/>
    <property type="match status" value="1"/>
</dbReference>
<evidence type="ECO:0000256" key="6">
    <source>
        <dbReference type="ARBA" id="ARBA00022989"/>
    </source>
</evidence>
<evidence type="ECO:0000256" key="9">
    <source>
        <dbReference type="ARBA" id="ARBA00023136"/>
    </source>
</evidence>
<dbReference type="InterPro" id="IPR013112">
    <property type="entry name" value="FAD-bd_8"/>
</dbReference>
<feature type="transmembrane region" description="Helical" evidence="11">
    <location>
        <begin position="101"/>
        <end position="120"/>
    </location>
</feature>
<evidence type="ECO:0000256" key="4">
    <source>
        <dbReference type="ARBA" id="ARBA00022692"/>
    </source>
</evidence>
<feature type="domain" description="FAD-binding FR-type" evidence="12">
    <location>
        <begin position="279"/>
        <end position="404"/>
    </location>
</feature>
<dbReference type="PANTHER" id="PTHR32361">
    <property type="entry name" value="FERRIC/CUPRIC REDUCTASE TRANSMEMBRANE COMPONENT"/>
    <property type="match status" value="1"/>
</dbReference>
<reference evidence="13" key="1">
    <citation type="submission" date="2021-07" db="EMBL/GenBank/DDBJ databases">
        <title>Elsinoe batatas strain:CRI-CJ2 Genome sequencing and assembly.</title>
        <authorList>
            <person name="Huang L."/>
        </authorList>
    </citation>
    <scope>NUCLEOTIDE SEQUENCE</scope>
    <source>
        <strain evidence="13">CRI-CJ2</strain>
    </source>
</reference>
<dbReference type="Pfam" id="PF01794">
    <property type="entry name" value="Ferric_reduct"/>
    <property type="match status" value="1"/>
</dbReference>
<evidence type="ECO:0000256" key="10">
    <source>
        <dbReference type="ARBA" id="ARBA00023180"/>
    </source>
</evidence>
<evidence type="ECO:0000256" key="11">
    <source>
        <dbReference type="SAM" id="Phobius"/>
    </source>
</evidence>
<dbReference type="Pfam" id="PF08030">
    <property type="entry name" value="NAD_binding_6"/>
    <property type="match status" value="1"/>
</dbReference>
<evidence type="ECO:0000256" key="7">
    <source>
        <dbReference type="ARBA" id="ARBA00023002"/>
    </source>
</evidence>
<dbReference type="InterPro" id="IPR013130">
    <property type="entry name" value="Fe3_Rdtase_TM_dom"/>
</dbReference>
<keyword evidence="14" id="KW-1185">Reference proteome</keyword>
<name>A0A8K0L7D0_9PEZI</name>
<evidence type="ECO:0000313" key="14">
    <source>
        <dbReference type="Proteomes" id="UP000809789"/>
    </source>
</evidence>
<comment type="subcellular location">
    <subcellularLocation>
        <location evidence="1">Membrane</location>
        <topology evidence="1">Multi-pass membrane protein</topology>
    </subcellularLocation>
</comment>
<dbReference type="GO" id="GO:0015677">
    <property type="term" value="P:copper ion import"/>
    <property type="evidence" value="ECO:0007669"/>
    <property type="project" value="TreeGrafter"/>
</dbReference>
<comment type="caution">
    <text evidence="13">The sequence shown here is derived from an EMBL/GenBank/DDBJ whole genome shotgun (WGS) entry which is preliminary data.</text>
</comment>
<feature type="transmembrane region" description="Helical" evidence="11">
    <location>
        <begin position="132"/>
        <end position="150"/>
    </location>
</feature>
<evidence type="ECO:0000256" key="1">
    <source>
        <dbReference type="ARBA" id="ARBA00004141"/>
    </source>
</evidence>
<dbReference type="InterPro" id="IPR017927">
    <property type="entry name" value="FAD-bd_FR_type"/>
</dbReference>
<feature type="transmembrane region" description="Helical" evidence="11">
    <location>
        <begin position="25"/>
        <end position="44"/>
    </location>
</feature>
<protein>
    <recommendedName>
        <fullName evidence="12">FAD-binding FR-type domain-containing protein</fullName>
    </recommendedName>
</protein>
<keyword evidence="9 11" id="KW-0472">Membrane</keyword>
<keyword evidence="3" id="KW-0813">Transport</keyword>
<dbReference type="SFLD" id="SFLDG01168">
    <property type="entry name" value="Ferric_reductase_subgroup_(FRE"/>
    <property type="match status" value="1"/>
</dbReference>
<evidence type="ECO:0000256" key="3">
    <source>
        <dbReference type="ARBA" id="ARBA00022448"/>
    </source>
</evidence>
<comment type="similarity">
    <text evidence="2">Belongs to the ferric reductase (FRE) family.</text>
</comment>
<proteinExistence type="inferred from homology"/>
<dbReference type="SFLD" id="SFLDS00052">
    <property type="entry name" value="Ferric_Reductase_Domain"/>
    <property type="match status" value="1"/>
</dbReference>
<dbReference type="OrthoDB" id="3944240at2759"/>
<dbReference type="SUPFAM" id="SSF52343">
    <property type="entry name" value="Ferredoxin reductase-like, C-terminal NADP-linked domain"/>
    <property type="match status" value="1"/>
</dbReference>
<accession>A0A8K0L7D0</accession>
<feature type="transmembrane region" description="Helical" evidence="11">
    <location>
        <begin position="171"/>
        <end position="191"/>
    </location>
</feature>
<evidence type="ECO:0000256" key="5">
    <source>
        <dbReference type="ARBA" id="ARBA00022982"/>
    </source>
</evidence>
<gene>
    <name evidence="13" type="ORF">KVT40_001448</name>
</gene>
<dbReference type="GO" id="GO:0000293">
    <property type="term" value="F:ferric-chelate reductase activity"/>
    <property type="evidence" value="ECO:0007669"/>
    <property type="project" value="UniProtKB-ARBA"/>
</dbReference>
<keyword evidence="7" id="KW-0560">Oxidoreductase</keyword>
<organism evidence="13 14">
    <name type="scientific">Elsinoe batatas</name>
    <dbReference type="NCBI Taxonomy" id="2601811"/>
    <lineage>
        <taxon>Eukaryota</taxon>
        <taxon>Fungi</taxon>
        <taxon>Dikarya</taxon>
        <taxon>Ascomycota</taxon>
        <taxon>Pezizomycotina</taxon>
        <taxon>Dothideomycetes</taxon>
        <taxon>Dothideomycetidae</taxon>
        <taxon>Myriangiales</taxon>
        <taxon>Elsinoaceae</taxon>
        <taxon>Elsinoe</taxon>
    </lineage>
</organism>
<dbReference type="GO" id="GO:0006826">
    <property type="term" value="P:iron ion transport"/>
    <property type="evidence" value="ECO:0007669"/>
    <property type="project" value="TreeGrafter"/>
</dbReference>
<evidence type="ECO:0000256" key="8">
    <source>
        <dbReference type="ARBA" id="ARBA00023065"/>
    </source>
</evidence>
<keyword evidence="6 11" id="KW-1133">Transmembrane helix</keyword>
<dbReference type="Gene3D" id="3.40.50.80">
    <property type="entry name" value="Nucleotide-binding domain of ferredoxin-NADP reductase (FNR) module"/>
    <property type="match status" value="1"/>
</dbReference>
<dbReference type="InterPro" id="IPR013121">
    <property type="entry name" value="Fe_red_NAD-bd_6"/>
</dbReference>
<keyword evidence="5" id="KW-0249">Electron transport</keyword>
<dbReference type="PANTHER" id="PTHR32361:SF9">
    <property type="entry name" value="FERRIC REDUCTASE TRANSMEMBRANE COMPONENT 3-RELATED"/>
    <property type="match status" value="1"/>
</dbReference>
<dbReference type="InterPro" id="IPR051410">
    <property type="entry name" value="Ferric/Cupric_Reductase"/>
</dbReference>
<dbReference type="InterPro" id="IPR039261">
    <property type="entry name" value="FNR_nucleotide-bd"/>
</dbReference>
<evidence type="ECO:0000259" key="12">
    <source>
        <dbReference type="PROSITE" id="PS51384"/>
    </source>
</evidence>
<dbReference type="PROSITE" id="PS51384">
    <property type="entry name" value="FAD_FR"/>
    <property type="match status" value="1"/>
</dbReference>